<keyword evidence="3" id="KW-1185">Reference proteome</keyword>
<dbReference type="Proteomes" id="UP001150941">
    <property type="component" value="Unassembled WGS sequence"/>
</dbReference>
<evidence type="ECO:0000259" key="1">
    <source>
        <dbReference type="Pfam" id="PF12697"/>
    </source>
</evidence>
<evidence type="ECO:0000313" key="3">
    <source>
        <dbReference type="Proteomes" id="UP001150941"/>
    </source>
</evidence>
<reference evidence="2" key="2">
    <citation type="journal article" date="2023" name="IMA Fungus">
        <title>Comparative genomic study of the Penicillium genus elucidates a diverse pangenome and 15 lateral gene transfer events.</title>
        <authorList>
            <person name="Petersen C."/>
            <person name="Sorensen T."/>
            <person name="Nielsen M.R."/>
            <person name="Sondergaard T.E."/>
            <person name="Sorensen J.L."/>
            <person name="Fitzpatrick D.A."/>
            <person name="Frisvad J.C."/>
            <person name="Nielsen K.L."/>
        </authorList>
    </citation>
    <scope>NUCLEOTIDE SEQUENCE</scope>
    <source>
        <strain evidence="2">IBT 19713</strain>
    </source>
</reference>
<dbReference type="GO" id="GO:0072330">
    <property type="term" value="P:monocarboxylic acid biosynthetic process"/>
    <property type="evidence" value="ECO:0007669"/>
    <property type="project" value="UniProtKB-ARBA"/>
</dbReference>
<sequence>MEASFSWETDRSVRVRPRPYPGTPVVILILGMGSTRSEWNPVRRRLARTTRLVSYDRCGLGISDPSPDARTAANMARELKDVLGSVNISPPYVILCHSFGGIIAREFAELLHDEHRSDVVGMVFVEANQEKSIALWPEYNLIDMAKGLDWFKEMGLHQAGILTDEDWKGVQDENENELHGQTVQREMENYARSCETLGIKNQLVRSPPVLRDCPVSVVKGYPELELRKVFNAAVRLGRGSDEQKKLVEEKLAIYPSLNDQFQRETLKLSTKGRFRDAIGCGHSIHMVRPDIITEEVEWVLEQARSDQFES</sequence>
<dbReference type="EMBL" id="JAPQKS010000007">
    <property type="protein sequence ID" value="KAJ5220037.1"/>
    <property type="molecule type" value="Genomic_DNA"/>
</dbReference>
<accession>A0A9W9TEN8</accession>
<dbReference type="Pfam" id="PF12697">
    <property type="entry name" value="Abhydrolase_6"/>
    <property type="match status" value="1"/>
</dbReference>
<dbReference type="AlphaFoldDB" id="A0A9W9TEN8"/>
<dbReference type="RefSeq" id="XP_058326867.1">
    <property type="nucleotide sequence ID" value="XM_058478537.1"/>
</dbReference>
<dbReference type="OrthoDB" id="294702at2759"/>
<dbReference type="Gene3D" id="3.40.50.1820">
    <property type="entry name" value="alpha/beta hydrolase"/>
    <property type="match status" value="1"/>
</dbReference>
<reference evidence="2" key="1">
    <citation type="submission" date="2022-11" db="EMBL/GenBank/DDBJ databases">
        <authorList>
            <person name="Petersen C."/>
        </authorList>
    </citation>
    <scope>NUCLEOTIDE SEQUENCE</scope>
    <source>
        <strain evidence="2">IBT 19713</strain>
    </source>
</reference>
<dbReference type="InterPro" id="IPR000073">
    <property type="entry name" value="AB_hydrolase_1"/>
</dbReference>
<dbReference type="GO" id="GO:0017000">
    <property type="term" value="P:antibiotic biosynthetic process"/>
    <property type="evidence" value="ECO:0007669"/>
    <property type="project" value="UniProtKB-ARBA"/>
</dbReference>
<comment type="caution">
    <text evidence="2">The sequence shown here is derived from an EMBL/GenBank/DDBJ whole genome shotgun (WGS) entry which is preliminary data.</text>
</comment>
<dbReference type="GeneID" id="83205840"/>
<dbReference type="InterPro" id="IPR050266">
    <property type="entry name" value="AB_hydrolase_sf"/>
</dbReference>
<evidence type="ECO:0000313" key="2">
    <source>
        <dbReference type="EMBL" id="KAJ5220037.1"/>
    </source>
</evidence>
<feature type="domain" description="AB hydrolase-1" evidence="1">
    <location>
        <begin position="26"/>
        <end position="290"/>
    </location>
</feature>
<dbReference type="InterPro" id="IPR029058">
    <property type="entry name" value="AB_hydrolase_fold"/>
</dbReference>
<organism evidence="2 3">
    <name type="scientific">Penicillium chermesinum</name>
    <dbReference type="NCBI Taxonomy" id="63820"/>
    <lineage>
        <taxon>Eukaryota</taxon>
        <taxon>Fungi</taxon>
        <taxon>Dikarya</taxon>
        <taxon>Ascomycota</taxon>
        <taxon>Pezizomycotina</taxon>
        <taxon>Eurotiomycetes</taxon>
        <taxon>Eurotiomycetidae</taxon>
        <taxon>Eurotiales</taxon>
        <taxon>Aspergillaceae</taxon>
        <taxon>Penicillium</taxon>
    </lineage>
</organism>
<dbReference type="PANTHER" id="PTHR43798">
    <property type="entry name" value="MONOACYLGLYCEROL LIPASE"/>
    <property type="match status" value="1"/>
</dbReference>
<name>A0A9W9TEN8_9EURO</name>
<dbReference type="GO" id="GO:0016020">
    <property type="term" value="C:membrane"/>
    <property type="evidence" value="ECO:0007669"/>
    <property type="project" value="TreeGrafter"/>
</dbReference>
<gene>
    <name evidence="2" type="ORF">N7468_009241</name>
</gene>
<dbReference type="SUPFAM" id="SSF53474">
    <property type="entry name" value="alpha/beta-Hydrolases"/>
    <property type="match status" value="1"/>
</dbReference>
<proteinExistence type="predicted"/>
<dbReference type="PANTHER" id="PTHR43798:SF33">
    <property type="entry name" value="HYDROLASE, PUTATIVE (AFU_ORTHOLOGUE AFUA_2G14860)-RELATED"/>
    <property type="match status" value="1"/>
</dbReference>
<protein>
    <recommendedName>
        <fullName evidence="1">AB hydrolase-1 domain-containing protein</fullName>
    </recommendedName>
</protein>